<proteinExistence type="predicted"/>
<dbReference type="EMBL" id="UYRR01004553">
    <property type="protein sequence ID" value="VDK21126.1"/>
    <property type="molecule type" value="Genomic_DNA"/>
</dbReference>
<keyword evidence="3" id="KW-1185">Reference proteome</keyword>
<sequence>MRRYYAPKKLEMAERYRTMFMTQRTDQSLVELSRDSKKLLENEELSAKEALERAEAFERVVENTPIIGCRNDISFGLFDPCFATFAPQPLADDPPKLPSGELLQPAPDEPPQPPAALIDSLP</sequence>
<protein>
    <submittedName>
        <fullName evidence="4">UVR domain-containing protein</fullName>
    </submittedName>
</protein>
<feature type="region of interest" description="Disordered" evidence="1">
    <location>
        <begin position="89"/>
        <end position="122"/>
    </location>
</feature>
<dbReference type="WBParaSite" id="ASIM_0000324101-mRNA-1">
    <property type="protein sequence ID" value="ASIM_0000324101-mRNA-1"/>
    <property type="gene ID" value="ASIM_0000324101"/>
</dbReference>
<reference evidence="2 3" key="2">
    <citation type="submission" date="2018-11" db="EMBL/GenBank/DDBJ databases">
        <authorList>
            <consortium name="Pathogen Informatics"/>
        </authorList>
    </citation>
    <scope>NUCLEOTIDE SEQUENCE [LARGE SCALE GENOMIC DNA]</scope>
</reference>
<evidence type="ECO:0000313" key="2">
    <source>
        <dbReference type="EMBL" id="VDK21126.1"/>
    </source>
</evidence>
<name>A0A0M3J6Q1_ANISI</name>
<dbReference type="Proteomes" id="UP000267096">
    <property type="component" value="Unassembled WGS sequence"/>
</dbReference>
<accession>A0A0M3J6Q1</accession>
<evidence type="ECO:0000313" key="3">
    <source>
        <dbReference type="Proteomes" id="UP000267096"/>
    </source>
</evidence>
<reference evidence="4" key="1">
    <citation type="submission" date="2017-02" db="UniProtKB">
        <authorList>
            <consortium name="WormBaseParasite"/>
        </authorList>
    </citation>
    <scope>IDENTIFICATION</scope>
</reference>
<evidence type="ECO:0000256" key="1">
    <source>
        <dbReference type="SAM" id="MobiDB-lite"/>
    </source>
</evidence>
<organism evidence="4">
    <name type="scientific">Anisakis simplex</name>
    <name type="common">Herring worm</name>
    <dbReference type="NCBI Taxonomy" id="6269"/>
    <lineage>
        <taxon>Eukaryota</taxon>
        <taxon>Metazoa</taxon>
        <taxon>Ecdysozoa</taxon>
        <taxon>Nematoda</taxon>
        <taxon>Chromadorea</taxon>
        <taxon>Rhabditida</taxon>
        <taxon>Spirurina</taxon>
        <taxon>Ascaridomorpha</taxon>
        <taxon>Ascaridoidea</taxon>
        <taxon>Anisakidae</taxon>
        <taxon>Anisakis</taxon>
        <taxon>Anisakis simplex complex</taxon>
    </lineage>
</organism>
<dbReference type="AlphaFoldDB" id="A0A0M3J6Q1"/>
<evidence type="ECO:0000313" key="4">
    <source>
        <dbReference type="WBParaSite" id="ASIM_0000324101-mRNA-1"/>
    </source>
</evidence>
<gene>
    <name evidence="2" type="ORF">ASIM_LOCUS3088</name>
</gene>